<evidence type="ECO:0000256" key="3">
    <source>
        <dbReference type="SAM" id="SignalP"/>
    </source>
</evidence>
<dbReference type="EMBL" id="CAJVPS010001029">
    <property type="protein sequence ID" value="CAG8520987.1"/>
    <property type="molecule type" value="Genomic_DNA"/>
</dbReference>
<name>A0A9N9A7Z9_9GLOM</name>
<keyword evidence="2" id="KW-0812">Transmembrane</keyword>
<evidence type="ECO:0000313" key="5">
    <source>
        <dbReference type="Proteomes" id="UP000789508"/>
    </source>
</evidence>
<dbReference type="Proteomes" id="UP000789508">
    <property type="component" value="Unassembled WGS sequence"/>
</dbReference>
<feature type="transmembrane region" description="Helical" evidence="2">
    <location>
        <begin position="95"/>
        <end position="115"/>
    </location>
</feature>
<gene>
    <name evidence="4" type="ORF">ALEPTO_LOCUS4465</name>
</gene>
<evidence type="ECO:0000313" key="4">
    <source>
        <dbReference type="EMBL" id="CAG8520987.1"/>
    </source>
</evidence>
<feature type="chain" id="PRO_5040373216" evidence="3">
    <location>
        <begin position="26"/>
        <end position="116"/>
    </location>
</feature>
<keyword evidence="5" id="KW-1185">Reference proteome</keyword>
<keyword evidence="2" id="KW-1133">Transmembrane helix</keyword>
<organism evidence="4 5">
    <name type="scientific">Ambispora leptoticha</name>
    <dbReference type="NCBI Taxonomy" id="144679"/>
    <lineage>
        <taxon>Eukaryota</taxon>
        <taxon>Fungi</taxon>
        <taxon>Fungi incertae sedis</taxon>
        <taxon>Mucoromycota</taxon>
        <taxon>Glomeromycotina</taxon>
        <taxon>Glomeromycetes</taxon>
        <taxon>Archaeosporales</taxon>
        <taxon>Ambisporaceae</taxon>
        <taxon>Ambispora</taxon>
    </lineage>
</organism>
<keyword evidence="2" id="KW-0472">Membrane</keyword>
<evidence type="ECO:0000256" key="2">
    <source>
        <dbReference type="SAM" id="Phobius"/>
    </source>
</evidence>
<feature type="signal peptide" evidence="3">
    <location>
        <begin position="1"/>
        <end position="25"/>
    </location>
</feature>
<evidence type="ECO:0000256" key="1">
    <source>
        <dbReference type="SAM" id="MobiDB-lite"/>
    </source>
</evidence>
<comment type="caution">
    <text evidence="4">The sequence shown here is derived from an EMBL/GenBank/DDBJ whole genome shotgun (WGS) entry which is preliminary data.</text>
</comment>
<reference evidence="4" key="1">
    <citation type="submission" date="2021-06" db="EMBL/GenBank/DDBJ databases">
        <authorList>
            <person name="Kallberg Y."/>
            <person name="Tangrot J."/>
            <person name="Rosling A."/>
        </authorList>
    </citation>
    <scope>NUCLEOTIDE SEQUENCE</scope>
    <source>
        <strain evidence="4">FL130A</strain>
    </source>
</reference>
<dbReference type="AlphaFoldDB" id="A0A9N9A7Z9"/>
<sequence>MTTQKIILGLSLMLCFILIAIPTSSWPSNSTATTAASNVTTTYTPSTTLPETSAPSDTTVTTTTVSDDTPTASPSSTNSPTGLSDDSSDSYSYKFVGTSNALSVGAFLMLIVGLFF</sequence>
<protein>
    <submittedName>
        <fullName evidence="4">4963_t:CDS:1</fullName>
    </submittedName>
</protein>
<proteinExistence type="predicted"/>
<accession>A0A9N9A7Z9</accession>
<feature type="region of interest" description="Disordered" evidence="1">
    <location>
        <begin position="37"/>
        <end position="89"/>
    </location>
</feature>
<keyword evidence="3" id="KW-0732">Signal</keyword>